<feature type="coiled-coil region" evidence="1">
    <location>
        <begin position="18"/>
        <end position="45"/>
    </location>
</feature>
<protein>
    <submittedName>
        <fullName evidence="2">Uncharacterized protein</fullName>
    </submittedName>
</protein>
<dbReference type="EMBL" id="ADTU01002909">
    <property type="status" value="NOT_ANNOTATED_CDS"/>
    <property type="molecule type" value="Genomic_DNA"/>
</dbReference>
<name>A0A158NY20_ATTCE</name>
<dbReference type="OrthoDB" id="10307904at2759"/>
<dbReference type="EnsemblMetazoa" id="XM_012207038.1">
    <property type="protein sequence ID" value="XP_012062428.1"/>
    <property type="gene ID" value="LOC105625714"/>
</dbReference>
<gene>
    <name evidence="2" type="primary">105625714</name>
</gene>
<evidence type="ECO:0000313" key="3">
    <source>
        <dbReference type="Proteomes" id="UP000005205"/>
    </source>
</evidence>
<proteinExistence type="predicted"/>
<sequence>MRTLRKFITMTEQHEKTFKSLSEMRKEEERLLNEIENRIKSRERKRCLRNAVENRIKILREFIRSMSPISEDEGTDEEDLNHMEDESNKRDIRVTRLINEYCKASNKKHIGDTYRYEIKSITGEPLCRVTTAFLIQKYPTSEPEKKRAYRIVNDVVEGEIYRYAYEITPQDAIQFQQDMRTQSGELKDLPLYSQTQNQPVKIEITSQLSTNEVQ</sequence>
<dbReference type="InParanoid" id="A0A158NY20"/>
<accession>A0A158NY20</accession>
<keyword evidence="1" id="KW-0175">Coiled coil</keyword>
<evidence type="ECO:0000313" key="2">
    <source>
        <dbReference type="EnsemblMetazoa" id="XP_012062428.1"/>
    </source>
</evidence>
<dbReference type="KEGG" id="acep:105625714"/>
<dbReference type="Proteomes" id="UP000005205">
    <property type="component" value="Unassembled WGS sequence"/>
</dbReference>
<reference evidence="3" key="1">
    <citation type="journal article" date="2011" name="PLoS Genet.">
        <title>The genome sequence of the leaf-cutter ant Atta cephalotes reveals insights into its obligate symbiotic lifestyle.</title>
        <authorList>
            <person name="Suen G."/>
            <person name="Teiling C."/>
            <person name="Li L."/>
            <person name="Holt C."/>
            <person name="Abouheif E."/>
            <person name="Bornberg-Bauer E."/>
            <person name="Bouffard P."/>
            <person name="Caldera E.J."/>
            <person name="Cash E."/>
            <person name="Cavanaugh A."/>
            <person name="Denas O."/>
            <person name="Elhaik E."/>
            <person name="Fave M.J."/>
            <person name="Gadau J."/>
            <person name="Gibson J.D."/>
            <person name="Graur D."/>
            <person name="Grubbs K.J."/>
            <person name="Hagen D.E."/>
            <person name="Harkins T.T."/>
            <person name="Helmkampf M."/>
            <person name="Hu H."/>
            <person name="Johnson B.R."/>
            <person name="Kim J."/>
            <person name="Marsh S.E."/>
            <person name="Moeller J.A."/>
            <person name="Munoz-Torres M.C."/>
            <person name="Murphy M.C."/>
            <person name="Naughton M.C."/>
            <person name="Nigam S."/>
            <person name="Overson R."/>
            <person name="Rajakumar R."/>
            <person name="Reese J.T."/>
            <person name="Scott J.J."/>
            <person name="Smith C.R."/>
            <person name="Tao S."/>
            <person name="Tsutsui N.D."/>
            <person name="Viljakainen L."/>
            <person name="Wissler L."/>
            <person name="Yandell M.D."/>
            <person name="Zimmer F."/>
            <person name="Taylor J."/>
            <person name="Slater S.C."/>
            <person name="Clifton S.W."/>
            <person name="Warren W.C."/>
            <person name="Elsik C.G."/>
            <person name="Smith C.D."/>
            <person name="Weinstock G.M."/>
            <person name="Gerardo N.M."/>
            <person name="Currie C.R."/>
        </authorList>
    </citation>
    <scope>NUCLEOTIDE SEQUENCE [LARGE SCALE GENOMIC DNA]</scope>
</reference>
<evidence type="ECO:0000256" key="1">
    <source>
        <dbReference type="SAM" id="Coils"/>
    </source>
</evidence>
<dbReference type="AlphaFoldDB" id="A0A158NY20"/>
<reference evidence="2" key="2">
    <citation type="submission" date="2016-04" db="UniProtKB">
        <authorList>
            <consortium name="EnsemblMetazoa"/>
        </authorList>
    </citation>
    <scope>IDENTIFICATION</scope>
</reference>
<organism evidence="2 3">
    <name type="scientific">Atta cephalotes</name>
    <name type="common">Leafcutter ant</name>
    <dbReference type="NCBI Taxonomy" id="12957"/>
    <lineage>
        <taxon>Eukaryota</taxon>
        <taxon>Metazoa</taxon>
        <taxon>Ecdysozoa</taxon>
        <taxon>Arthropoda</taxon>
        <taxon>Hexapoda</taxon>
        <taxon>Insecta</taxon>
        <taxon>Pterygota</taxon>
        <taxon>Neoptera</taxon>
        <taxon>Endopterygota</taxon>
        <taxon>Hymenoptera</taxon>
        <taxon>Apocrita</taxon>
        <taxon>Aculeata</taxon>
        <taxon>Formicoidea</taxon>
        <taxon>Formicidae</taxon>
        <taxon>Myrmicinae</taxon>
        <taxon>Atta</taxon>
    </lineage>
</organism>
<keyword evidence="3" id="KW-1185">Reference proteome</keyword>